<dbReference type="Proteomes" id="UP000044841">
    <property type="component" value="Unassembled WGS sequence"/>
</dbReference>
<evidence type="ECO:0000256" key="1">
    <source>
        <dbReference type="SAM" id="MobiDB-lite"/>
    </source>
</evidence>
<reference evidence="3 4" key="1">
    <citation type="submission" date="2015-07" db="EMBL/GenBank/DDBJ databases">
        <authorList>
            <person name="Noorani M."/>
        </authorList>
    </citation>
    <scope>NUCLEOTIDE SEQUENCE [LARGE SCALE GENOMIC DNA]</scope>
    <source>
        <strain evidence="3">BBA 69670</strain>
    </source>
</reference>
<feature type="signal peptide" evidence="2">
    <location>
        <begin position="1"/>
        <end position="18"/>
    </location>
</feature>
<feature type="compositionally biased region" description="Low complexity" evidence="1">
    <location>
        <begin position="127"/>
        <end position="137"/>
    </location>
</feature>
<name>A0A0K6GI82_9AGAM</name>
<feature type="compositionally biased region" description="Low complexity" evidence="1">
    <location>
        <begin position="306"/>
        <end position="315"/>
    </location>
</feature>
<sequence length="623" mass="67288">MAIFQSALLVFQSLFSLSSRKERSQSGTDWLKLALAVASQPEEDESRRTVRLALQTNNQEFLEYLRSALDTRSAAAARVAEINSDGVECRAFLPGSPALWGWTTNMSAEAAVLQAGIEDAIEASVFDSPSGSPSSDSQDTFDGTISPEMGGGTLRDIYAKAWELHREPLIWTPRGPGAGVGASTWTLTPVSLTLPSAHPRTRRASDASDARSSVMGMSPCLFTQWNRGRRDSDVFTTDTKQKALASPFVEVGTETPSPSSSAAALPSLDFEPVSRLQRSASCARSHVSSTTAVTISECSTTQELPGLGLSLNGSSYSRPDTPSDIYAGRNETATRVATGGKKTSPQLLGSRAPGRQNQGQTVDNSKQLKLRNPDINSVQRAQTSLSRRVGPNDVARTPRTPANGSRTPHIERIISGAYNHGSPNSRGKCTPLRRIQSAAVMALSGGAQLPRIVPHKVPLLGPVPAAKQVLKNHTKKTSLDYKQDESMTCKRGLYPTPRLVSTPTPQARPRIPSTSRIPRPASRATTYVEMEDSESVRGLPTPEPRQLPTPTSNARTHERRCPNSATAKALIRRVRSQTADSAMAAMGHRPDDSESMRARQPRRSDSVTSLRLGSRRYDTPVFA</sequence>
<feature type="compositionally biased region" description="Polar residues" evidence="1">
    <location>
        <begin position="374"/>
        <end position="386"/>
    </location>
</feature>
<feature type="compositionally biased region" description="Low complexity" evidence="1">
    <location>
        <begin position="507"/>
        <end position="524"/>
    </location>
</feature>
<feature type="region of interest" description="Disordered" evidence="1">
    <location>
        <begin position="125"/>
        <end position="149"/>
    </location>
</feature>
<evidence type="ECO:0000313" key="4">
    <source>
        <dbReference type="Proteomes" id="UP000044841"/>
    </source>
</evidence>
<feature type="chain" id="PRO_5005503444" evidence="2">
    <location>
        <begin position="19"/>
        <end position="623"/>
    </location>
</feature>
<gene>
    <name evidence="3" type="ORF">RSOLAG22IIIB_02839</name>
</gene>
<evidence type="ECO:0000313" key="3">
    <source>
        <dbReference type="EMBL" id="CUA78220.1"/>
    </source>
</evidence>
<keyword evidence="2" id="KW-0732">Signal</keyword>
<feature type="compositionally biased region" description="Polar residues" evidence="1">
    <location>
        <begin position="331"/>
        <end position="347"/>
    </location>
</feature>
<feature type="compositionally biased region" description="Polar residues" evidence="1">
    <location>
        <begin position="355"/>
        <end position="367"/>
    </location>
</feature>
<organism evidence="3 4">
    <name type="scientific">Rhizoctonia solani</name>
    <dbReference type="NCBI Taxonomy" id="456999"/>
    <lineage>
        <taxon>Eukaryota</taxon>
        <taxon>Fungi</taxon>
        <taxon>Dikarya</taxon>
        <taxon>Basidiomycota</taxon>
        <taxon>Agaricomycotina</taxon>
        <taxon>Agaricomycetes</taxon>
        <taxon>Cantharellales</taxon>
        <taxon>Ceratobasidiaceae</taxon>
        <taxon>Rhizoctonia</taxon>
    </lineage>
</organism>
<feature type="region of interest" description="Disordered" evidence="1">
    <location>
        <begin position="303"/>
        <end position="407"/>
    </location>
</feature>
<proteinExistence type="predicted"/>
<protein>
    <submittedName>
        <fullName evidence="3">Uncharacterized protein</fullName>
    </submittedName>
</protein>
<feature type="compositionally biased region" description="Basic and acidic residues" evidence="1">
    <location>
        <begin position="588"/>
        <end position="605"/>
    </location>
</feature>
<feature type="region of interest" description="Disordered" evidence="1">
    <location>
        <begin position="246"/>
        <end position="266"/>
    </location>
</feature>
<accession>A0A0K6GI82</accession>
<feature type="compositionally biased region" description="Low complexity" evidence="1">
    <location>
        <begin position="256"/>
        <end position="266"/>
    </location>
</feature>
<feature type="region of interest" description="Disordered" evidence="1">
    <location>
        <begin position="495"/>
        <end position="623"/>
    </location>
</feature>
<evidence type="ECO:0000256" key="2">
    <source>
        <dbReference type="SAM" id="SignalP"/>
    </source>
</evidence>
<keyword evidence="4" id="KW-1185">Reference proteome</keyword>
<dbReference type="EMBL" id="CYGV01001955">
    <property type="protein sequence ID" value="CUA78220.1"/>
    <property type="molecule type" value="Genomic_DNA"/>
</dbReference>
<dbReference type="AlphaFoldDB" id="A0A0K6GI82"/>